<name>A0AAU9CNN2_9LACO</name>
<evidence type="ECO:0000256" key="1">
    <source>
        <dbReference type="SAM" id="Phobius"/>
    </source>
</evidence>
<dbReference type="KEGG" id="xak:KIMC2_01060"/>
<keyword evidence="3" id="KW-1185">Reference proteome</keyword>
<organism evidence="2 3">
    <name type="scientific">Xylocopilactobacillus apis</name>
    <dbReference type="NCBI Taxonomy" id="2932183"/>
    <lineage>
        <taxon>Bacteria</taxon>
        <taxon>Bacillati</taxon>
        <taxon>Bacillota</taxon>
        <taxon>Bacilli</taxon>
        <taxon>Lactobacillales</taxon>
        <taxon>Lactobacillaceae</taxon>
        <taxon>Xylocopilactobacillus</taxon>
    </lineage>
</organism>
<dbReference type="Proteomes" id="UP001321804">
    <property type="component" value="Chromosome"/>
</dbReference>
<keyword evidence="1" id="KW-0472">Membrane</keyword>
<feature type="transmembrane region" description="Helical" evidence="1">
    <location>
        <begin position="7"/>
        <end position="24"/>
    </location>
</feature>
<protein>
    <submittedName>
        <fullName evidence="2">Uncharacterized protein</fullName>
    </submittedName>
</protein>
<proteinExistence type="predicted"/>
<gene>
    <name evidence="2" type="ORF">KIMC2_01060</name>
</gene>
<dbReference type="AlphaFoldDB" id="A0AAU9CNN2"/>
<evidence type="ECO:0000313" key="2">
    <source>
        <dbReference type="EMBL" id="BDR55544.1"/>
    </source>
</evidence>
<dbReference type="RefSeq" id="WP_317696953.1">
    <property type="nucleotide sequence ID" value="NZ_AP026801.1"/>
</dbReference>
<keyword evidence="1" id="KW-0812">Transmembrane</keyword>
<accession>A0AAU9CNN2</accession>
<reference evidence="2 3" key="1">
    <citation type="journal article" date="2023" name="Microbiol. Spectr.">
        <title>Symbiosis of Carpenter Bees with Uncharacterized Lactic Acid Bacteria Showing NAD Auxotrophy.</title>
        <authorList>
            <person name="Kawasaki S."/>
            <person name="Ozawa K."/>
            <person name="Mori T."/>
            <person name="Yamamoto A."/>
            <person name="Ito M."/>
            <person name="Ohkuma M."/>
            <person name="Sakamoto M."/>
            <person name="Matsutani M."/>
        </authorList>
    </citation>
    <scope>NUCLEOTIDE SEQUENCE [LARGE SCALE GENOMIC DNA]</scope>
    <source>
        <strain evidence="2 3">KimC2</strain>
    </source>
</reference>
<sequence length="204" mass="24159">MKITKKILIFSSPILILIAVYLVMEGVRMIQYKTAEAKAYQELSTLVPRSKQIKVDVRYSQAVGLELFPNFYEFEVTTKEDYNHWKKIVLKRRKFLGSDDFETSKEKVNDVKYCEITYKTNQTIKKGKPDDDILMVYGDDGFLTHPVQEPTHDNRRHFKTWNIALKHMYDNFAYVPSNQELVKKWKFPAQNVKEMNSYRQSLNK</sequence>
<dbReference type="EMBL" id="AP026801">
    <property type="protein sequence ID" value="BDR55544.1"/>
    <property type="molecule type" value="Genomic_DNA"/>
</dbReference>
<keyword evidence="1" id="KW-1133">Transmembrane helix</keyword>
<evidence type="ECO:0000313" key="3">
    <source>
        <dbReference type="Proteomes" id="UP001321804"/>
    </source>
</evidence>